<dbReference type="Proteomes" id="UP001152797">
    <property type="component" value="Unassembled WGS sequence"/>
</dbReference>
<comment type="caution">
    <text evidence="1">The sequence shown here is derived from an EMBL/GenBank/DDBJ whole genome shotgun (WGS) entry which is preliminary data.</text>
</comment>
<proteinExistence type="predicted"/>
<evidence type="ECO:0000313" key="3">
    <source>
        <dbReference type="EMBL" id="CAL4778358.1"/>
    </source>
</evidence>
<reference evidence="1" key="1">
    <citation type="submission" date="2022-10" db="EMBL/GenBank/DDBJ databases">
        <authorList>
            <person name="Chen Y."/>
            <person name="Dougan E. K."/>
            <person name="Chan C."/>
            <person name="Rhodes N."/>
            <person name="Thang M."/>
        </authorList>
    </citation>
    <scope>NUCLEOTIDE SEQUENCE</scope>
</reference>
<dbReference type="OrthoDB" id="10407555at2759"/>
<dbReference type="AlphaFoldDB" id="A0A9P1CIX4"/>
<evidence type="ECO:0000313" key="4">
    <source>
        <dbReference type="Proteomes" id="UP001152797"/>
    </source>
</evidence>
<evidence type="ECO:0000313" key="2">
    <source>
        <dbReference type="EMBL" id="CAL1144421.1"/>
    </source>
</evidence>
<name>A0A9P1CIX4_9DINO</name>
<protein>
    <submittedName>
        <fullName evidence="3">UPF0020 domain-containing protein</fullName>
    </submittedName>
</protein>
<sequence>SCVRSYEQREPHWLMVCLAITADCWDSVWKVKRQLEELNIPEPNSVEINSDGKIFLKTSVEVLLERVVCLSMVERVFLCLHREELHESHDLCSSGPNYSLLQDWVYRIDWAEAFKVIDQLHGRRPQTWMLDSKRHGCKGSPTRAFDRLVMQQK</sequence>
<dbReference type="EMBL" id="CAMXCT020001546">
    <property type="protein sequence ID" value="CAL1144421.1"/>
    <property type="molecule type" value="Genomic_DNA"/>
</dbReference>
<dbReference type="EMBL" id="CAMXCT030001546">
    <property type="protein sequence ID" value="CAL4778358.1"/>
    <property type="molecule type" value="Genomic_DNA"/>
</dbReference>
<gene>
    <name evidence="1" type="ORF">C1SCF055_LOCUS17982</name>
</gene>
<feature type="non-terminal residue" evidence="1">
    <location>
        <position position="1"/>
    </location>
</feature>
<feature type="non-terminal residue" evidence="1">
    <location>
        <position position="153"/>
    </location>
</feature>
<keyword evidence="4" id="KW-1185">Reference proteome</keyword>
<accession>A0A9P1CIX4</accession>
<organism evidence="1">
    <name type="scientific">Cladocopium goreaui</name>
    <dbReference type="NCBI Taxonomy" id="2562237"/>
    <lineage>
        <taxon>Eukaryota</taxon>
        <taxon>Sar</taxon>
        <taxon>Alveolata</taxon>
        <taxon>Dinophyceae</taxon>
        <taxon>Suessiales</taxon>
        <taxon>Symbiodiniaceae</taxon>
        <taxon>Cladocopium</taxon>
    </lineage>
</organism>
<dbReference type="EMBL" id="CAMXCT010001546">
    <property type="protein sequence ID" value="CAI3991046.1"/>
    <property type="molecule type" value="Genomic_DNA"/>
</dbReference>
<evidence type="ECO:0000313" key="1">
    <source>
        <dbReference type="EMBL" id="CAI3991046.1"/>
    </source>
</evidence>
<reference evidence="2" key="2">
    <citation type="submission" date="2024-04" db="EMBL/GenBank/DDBJ databases">
        <authorList>
            <person name="Chen Y."/>
            <person name="Shah S."/>
            <person name="Dougan E. K."/>
            <person name="Thang M."/>
            <person name="Chan C."/>
        </authorList>
    </citation>
    <scope>NUCLEOTIDE SEQUENCE [LARGE SCALE GENOMIC DNA]</scope>
</reference>